<protein>
    <submittedName>
        <fullName evidence="10">Uncharacterized protein</fullName>
    </submittedName>
</protein>
<dbReference type="FunCoup" id="W4K912">
    <property type="interactions" value="101"/>
</dbReference>
<evidence type="ECO:0000259" key="8">
    <source>
        <dbReference type="PROSITE" id="PS50081"/>
    </source>
</evidence>
<dbReference type="InParanoid" id="W4K912"/>
<dbReference type="EMBL" id="KI925458">
    <property type="protein sequence ID" value="ETW81825.1"/>
    <property type="molecule type" value="Genomic_DNA"/>
</dbReference>
<dbReference type="HOGENOM" id="CLU_015390_0_0_1"/>
<dbReference type="InterPro" id="IPR001060">
    <property type="entry name" value="FCH_dom"/>
</dbReference>
<dbReference type="Gene3D" id="3.30.60.20">
    <property type="match status" value="1"/>
</dbReference>
<dbReference type="PRINTS" id="PR00452">
    <property type="entry name" value="SH3DOMAIN"/>
</dbReference>
<evidence type="ECO:0000259" key="7">
    <source>
        <dbReference type="PROSITE" id="PS50002"/>
    </source>
</evidence>
<dbReference type="eggNOG" id="KOG3565">
    <property type="taxonomic scope" value="Eukaryota"/>
</dbReference>
<feature type="coiled-coil region" evidence="6">
    <location>
        <begin position="161"/>
        <end position="204"/>
    </location>
</feature>
<dbReference type="PANTHER" id="PTHR15735">
    <property type="entry name" value="FCH AND DOUBLE SH3 DOMAINS PROTEIN"/>
    <property type="match status" value="1"/>
</dbReference>
<dbReference type="GO" id="GO:0030036">
    <property type="term" value="P:actin cytoskeleton organization"/>
    <property type="evidence" value="ECO:0007669"/>
    <property type="project" value="UniProtKB-ARBA"/>
</dbReference>
<dbReference type="PROSITE" id="PS50081">
    <property type="entry name" value="ZF_DAG_PE_2"/>
    <property type="match status" value="1"/>
</dbReference>
<keyword evidence="2" id="KW-0479">Metal-binding</keyword>
<evidence type="ECO:0000256" key="3">
    <source>
        <dbReference type="ARBA" id="ARBA00022833"/>
    </source>
</evidence>
<dbReference type="Proteomes" id="UP000030671">
    <property type="component" value="Unassembled WGS sequence"/>
</dbReference>
<dbReference type="SUPFAM" id="SSF103657">
    <property type="entry name" value="BAR/IMD domain-like"/>
    <property type="match status" value="1"/>
</dbReference>
<dbReference type="InterPro" id="IPR002219">
    <property type="entry name" value="PKC_DAG/PE"/>
</dbReference>
<dbReference type="Pfam" id="PF14604">
    <property type="entry name" value="SH3_9"/>
    <property type="match status" value="1"/>
</dbReference>
<dbReference type="SUPFAM" id="SSF50044">
    <property type="entry name" value="SH3-domain"/>
    <property type="match status" value="2"/>
</dbReference>
<dbReference type="Pfam" id="PF07653">
    <property type="entry name" value="SH3_2"/>
    <property type="match status" value="1"/>
</dbReference>
<dbReference type="InterPro" id="IPR027267">
    <property type="entry name" value="AH/BAR_dom_sf"/>
</dbReference>
<evidence type="ECO:0000313" key="10">
    <source>
        <dbReference type="EMBL" id="ETW81825.1"/>
    </source>
</evidence>
<dbReference type="SMART" id="SM00109">
    <property type="entry name" value="C1"/>
    <property type="match status" value="1"/>
</dbReference>
<keyword evidence="5 6" id="KW-0175">Coiled coil</keyword>
<sequence>MEPSVFTYGEKLPDQVDRIARLSETQLDLLSDIREIYRDRAALEREYAAKLQVLAKKTLEKKSKKVASAVLGDEPTKDWNEDTLNQSTLVNMYNKIIGSTVNIAQDHINLSDSLSTQVVDVLKALETKYEDNGKKQAQFYQKLLADRDRVYNERLKSKQKYDEECEELETYRQKQDRAQDDKHADRAAKQYEQQQTDVMNAKNVFLIATRVANKTKTRFYTEDLVTLENQYQHLQTHFIAKFSSTLHHAQALQLTHQDALKNHISSVEMSLNEIDTKKDQELFIEHNVRPFTSPSDWMFEPCTSHYDTGEMSVEPTAKIYLQNKLSKCRSKLQDLLPLLDAKRNEATQLSKVITAYTQNQSLGKVDEVIEDYLDAQHQASLYENSKTILEAEIDTITTALAGDEGSQSPHSFKSSSFTIPTECGYCGSSIWGLSKQGKTCKLCGLSVHSKCELKVPAECTGSRGSRHKASDSLSRTASILSRTTSKASSVAATPIPTPSSFAQTDLQTPHEEYPKARVMFDFTPTSPFELAIREGTTVHVLEEDDGSGWVKVADRVGEKGLVPATYIELSDSHAITPIEAPAPGHAQGSGKFGTSANHCPKFFRSYRLSGRHKVRGIYEYQAQGPDELNIQKGGSIELTSGPTGGEYYADGWWEGINANGQKGIFPSNYVELMSTIP</sequence>
<organism evidence="10 11">
    <name type="scientific">Heterobasidion irregulare (strain TC 32-1)</name>
    <dbReference type="NCBI Taxonomy" id="747525"/>
    <lineage>
        <taxon>Eukaryota</taxon>
        <taxon>Fungi</taxon>
        <taxon>Dikarya</taxon>
        <taxon>Basidiomycota</taxon>
        <taxon>Agaricomycotina</taxon>
        <taxon>Agaricomycetes</taxon>
        <taxon>Russulales</taxon>
        <taxon>Bondarzewiaceae</taxon>
        <taxon>Heterobasidion</taxon>
        <taxon>Heterobasidion annosum species complex</taxon>
    </lineage>
</organism>
<dbReference type="InterPro" id="IPR035459">
    <property type="entry name" value="Bzz1_SH3_1"/>
</dbReference>
<dbReference type="GO" id="GO:0030833">
    <property type="term" value="P:regulation of actin filament polymerization"/>
    <property type="evidence" value="ECO:0007669"/>
    <property type="project" value="TreeGrafter"/>
</dbReference>
<dbReference type="CDD" id="cd11912">
    <property type="entry name" value="SH3_Bzz1_1"/>
    <property type="match status" value="1"/>
</dbReference>
<reference evidence="10 11" key="1">
    <citation type="journal article" date="2012" name="New Phytol.">
        <title>Insight into trade-off between wood decay and parasitism from the genome of a fungal forest pathogen.</title>
        <authorList>
            <person name="Olson A."/>
            <person name="Aerts A."/>
            <person name="Asiegbu F."/>
            <person name="Belbahri L."/>
            <person name="Bouzid O."/>
            <person name="Broberg A."/>
            <person name="Canback B."/>
            <person name="Coutinho P.M."/>
            <person name="Cullen D."/>
            <person name="Dalman K."/>
            <person name="Deflorio G."/>
            <person name="van Diepen L.T."/>
            <person name="Dunand C."/>
            <person name="Duplessis S."/>
            <person name="Durling M."/>
            <person name="Gonthier P."/>
            <person name="Grimwood J."/>
            <person name="Fossdal C.G."/>
            <person name="Hansson D."/>
            <person name="Henrissat B."/>
            <person name="Hietala A."/>
            <person name="Himmelstrand K."/>
            <person name="Hoffmeister D."/>
            <person name="Hogberg N."/>
            <person name="James T.Y."/>
            <person name="Karlsson M."/>
            <person name="Kohler A."/>
            <person name="Kues U."/>
            <person name="Lee Y.H."/>
            <person name="Lin Y.C."/>
            <person name="Lind M."/>
            <person name="Lindquist E."/>
            <person name="Lombard V."/>
            <person name="Lucas S."/>
            <person name="Lunden K."/>
            <person name="Morin E."/>
            <person name="Murat C."/>
            <person name="Park J."/>
            <person name="Raffaello T."/>
            <person name="Rouze P."/>
            <person name="Salamov A."/>
            <person name="Schmutz J."/>
            <person name="Solheim H."/>
            <person name="Stahlberg J."/>
            <person name="Velez H."/>
            <person name="de Vries R.P."/>
            <person name="Wiebenga A."/>
            <person name="Woodward S."/>
            <person name="Yakovlev I."/>
            <person name="Garbelotto M."/>
            <person name="Martin F."/>
            <person name="Grigoriev I.V."/>
            <person name="Stenlid J."/>
        </authorList>
    </citation>
    <scope>NUCLEOTIDE SEQUENCE [LARGE SCALE GENOMIC DNA]</scope>
    <source>
        <strain evidence="10 11">TC 32-1</strain>
    </source>
</reference>
<dbReference type="InterPro" id="IPR020454">
    <property type="entry name" value="DAG/PE-bd"/>
</dbReference>
<dbReference type="STRING" id="747525.W4K912"/>
<dbReference type="AlphaFoldDB" id="W4K912"/>
<dbReference type="InterPro" id="IPR031160">
    <property type="entry name" value="F_BAR_dom"/>
</dbReference>
<feature type="domain" description="SH3" evidence="7">
    <location>
        <begin position="511"/>
        <end position="572"/>
    </location>
</feature>
<dbReference type="CDD" id="cd20824">
    <property type="entry name" value="C1_SpBZZ1-like"/>
    <property type="match status" value="1"/>
</dbReference>
<dbReference type="Gene3D" id="2.30.30.40">
    <property type="entry name" value="SH3 Domains"/>
    <property type="match status" value="2"/>
</dbReference>
<dbReference type="PRINTS" id="PR00008">
    <property type="entry name" value="DAGPEDOMAIN"/>
</dbReference>
<evidence type="ECO:0000256" key="2">
    <source>
        <dbReference type="ARBA" id="ARBA00022723"/>
    </source>
</evidence>
<name>W4K912_HETIT</name>
<dbReference type="Gene3D" id="1.20.1270.60">
    <property type="entry name" value="Arfaptin homology (AH) domain/BAR domain"/>
    <property type="match status" value="1"/>
</dbReference>
<accession>W4K912</accession>
<dbReference type="InterPro" id="IPR036028">
    <property type="entry name" value="SH3-like_dom_sf"/>
</dbReference>
<dbReference type="Pfam" id="PF00611">
    <property type="entry name" value="FCH"/>
    <property type="match status" value="1"/>
</dbReference>
<evidence type="ECO:0000313" key="11">
    <source>
        <dbReference type="Proteomes" id="UP000030671"/>
    </source>
</evidence>
<dbReference type="PROSITE" id="PS00479">
    <property type="entry name" value="ZF_DAG_PE_1"/>
    <property type="match status" value="1"/>
</dbReference>
<dbReference type="SUPFAM" id="SSF57889">
    <property type="entry name" value="Cysteine-rich domain"/>
    <property type="match status" value="1"/>
</dbReference>
<proteinExistence type="predicted"/>
<feature type="domain" description="F-BAR" evidence="9">
    <location>
        <begin position="3"/>
        <end position="279"/>
    </location>
</feature>
<evidence type="ECO:0000256" key="4">
    <source>
        <dbReference type="PROSITE-ProRule" id="PRU00192"/>
    </source>
</evidence>
<dbReference type="Pfam" id="PF00130">
    <property type="entry name" value="C1_1"/>
    <property type="match status" value="1"/>
</dbReference>
<dbReference type="SMART" id="SM00055">
    <property type="entry name" value="FCH"/>
    <property type="match status" value="1"/>
</dbReference>
<evidence type="ECO:0000256" key="1">
    <source>
        <dbReference type="ARBA" id="ARBA00022443"/>
    </source>
</evidence>
<dbReference type="GO" id="GO:0030864">
    <property type="term" value="C:cortical actin cytoskeleton"/>
    <property type="evidence" value="ECO:0007669"/>
    <property type="project" value="UniProtKB-ARBA"/>
</dbReference>
<feature type="domain" description="SH3" evidence="7">
    <location>
        <begin position="609"/>
        <end position="675"/>
    </location>
</feature>
<keyword evidence="3" id="KW-0862">Zinc</keyword>
<dbReference type="OrthoDB" id="8783038at2759"/>
<keyword evidence="11" id="KW-1185">Reference proteome</keyword>
<gene>
    <name evidence="10" type="ORF">HETIRDRAFT_173504</name>
</gene>
<dbReference type="InterPro" id="IPR046349">
    <property type="entry name" value="C1-like_sf"/>
</dbReference>
<dbReference type="GO" id="GO:0046872">
    <property type="term" value="F:metal ion binding"/>
    <property type="evidence" value="ECO:0007669"/>
    <property type="project" value="UniProtKB-KW"/>
</dbReference>
<evidence type="ECO:0000256" key="5">
    <source>
        <dbReference type="PROSITE-ProRule" id="PRU01077"/>
    </source>
</evidence>
<dbReference type="InterPro" id="IPR001452">
    <property type="entry name" value="SH3_domain"/>
</dbReference>
<dbReference type="GeneID" id="20668449"/>
<feature type="domain" description="Phorbol-ester/DAG-type" evidence="8">
    <location>
        <begin position="409"/>
        <end position="459"/>
    </location>
</feature>
<dbReference type="PROSITE" id="PS50002">
    <property type="entry name" value="SH3"/>
    <property type="match status" value="2"/>
</dbReference>
<dbReference type="PROSITE" id="PS51741">
    <property type="entry name" value="F_BAR"/>
    <property type="match status" value="1"/>
</dbReference>
<dbReference type="KEGG" id="hir:HETIRDRAFT_173504"/>
<evidence type="ECO:0000259" key="9">
    <source>
        <dbReference type="PROSITE" id="PS51741"/>
    </source>
</evidence>
<dbReference type="SMART" id="SM00326">
    <property type="entry name" value="SH3"/>
    <property type="match status" value="2"/>
</dbReference>
<keyword evidence="1 4" id="KW-0728">SH3 domain</keyword>
<evidence type="ECO:0000256" key="6">
    <source>
        <dbReference type="SAM" id="Coils"/>
    </source>
</evidence>
<dbReference type="RefSeq" id="XP_009546425.1">
    <property type="nucleotide sequence ID" value="XM_009548130.1"/>
</dbReference>
<dbReference type="PANTHER" id="PTHR15735:SF21">
    <property type="entry name" value="PROTEIN NERVOUS WRECK"/>
    <property type="match status" value="1"/>
</dbReference>